<dbReference type="Proteomes" id="UP000886520">
    <property type="component" value="Chromosome 1"/>
</dbReference>
<dbReference type="EMBL" id="JABFUD020000008">
    <property type="protein sequence ID" value="KAI5076935.1"/>
    <property type="molecule type" value="Genomic_DNA"/>
</dbReference>
<evidence type="ECO:0000313" key="1">
    <source>
        <dbReference type="EMBL" id="KAI5076935.1"/>
    </source>
</evidence>
<accession>A0A9D4UZE2</accession>
<evidence type="ECO:0000313" key="2">
    <source>
        <dbReference type="EMBL" id="KAI5084232.1"/>
    </source>
</evidence>
<dbReference type="EMBL" id="JABFUD020000001">
    <property type="protein sequence ID" value="KAI5084232.1"/>
    <property type="molecule type" value="Genomic_DNA"/>
</dbReference>
<gene>
    <name evidence="2" type="ORF">GOP47_0000401</name>
    <name evidence="1" type="ORF">GOP47_0009000</name>
</gene>
<comment type="caution">
    <text evidence="1">The sequence shown here is derived from an EMBL/GenBank/DDBJ whole genome shotgun (WGS) entry which is preliminary data.</text>
</comment>
<sequence>MLLGWSKHILNDNPSSHTHAPSIRRDPRRIIHHPINNEDHDHLQMLHEMKYLHADAVRKVLDWRHAQRNPKKCLQLGNVEKSPPLLSPLTIDPRRQRCYPSQDSSMKALEGTSMLQFMKSALHFEDPPKTFTSSSNIVHGHATQYCGQKHPFEEPYMQEVKK</sequence>
<evidence type="ECO:0000313" key="3">
    <source>
        <dbReference type="Proteomes" id="UP000886520"/>
    </source>
</evidence>
<keyword evidence="3" id="KW-1185">Reference proteome</keyword>
<protein>
    <submittedName>
        <fullName evidence="1">Uncharacterized protein</fullName>
    </submittedName>
</protein>
<dbReference type="Proteomes" id="UP000886520">
    <property type="component" value="Chromosome 8"/>
</dbReference>
<organism evidence="1 3">
    <name type="scientific">Adiantum capillus-veneris</name>
    <name type="common">Maidenhair fern</name>
    <dbReference type="NCBI Taxonomy" id="13818"/>
    <lineage>
        <taxon>Eukaryota</taxon>
        <taxon>Viridiplantae</taxon>
        <taxon>Streptophyta</taxon>
        <taxon>Embryophyta</taxon>
        <taxon>Tracheophyta</taxon>
        <taxon>Polypodiopsida</taxon>
        <taxon>Polypodiidae</taxon>
        <taxon>Polypodiales</taxon>
        <taxon>Pteridineae</taxon>
        <taxon>Pteridaceae</taxon>
        <taxon>Vittarioideae</taxon>
        <taxon>Adiantum</taxon>
    </lineage>
</organism>
<name>A0A9D4UZE2_ADICA</name>
<proteinExistence type="predicted"/>
<reference evidence="1" key="1">
    <citation type="submission" date="2021-01" db="EMBL/GenBank/DDBJ databases">
        <title>Adiantum capillus-veneris genome.</title>
        <authorList>
            <person name="Fang Y."/>
            <person name="Liao Q."/>
        </authorList>
    </citation>
    <scope>NUCLEOTIDE SEQUENCE</scope>
    <source>
        <strain evidence="1">H3</strain>
        <tissue evidence="1">Leaf</tissue>
    </source>
</reference>
<dbReference type="AlphaFoldDB" id="A0A9D4UZE2"/>